<feature type="compositionally biased region" description="Polar residues" evidence="5">
    <location>
        <begin position="110"/>
        <end position="123"/>
    </location>
</feature>
<sequence>MSEDSELQAKIAALAGRINVHKQQQQQQQKNESYQPAPSYGKNMRPEGGCFQGKMADVGQGRGRGRGGWAPYRGTPYGSPRGRGGKVFNRTLVLNNNRASPAASASQSNESTANGSPATSPQANERPGWVVKHDRHMQLINPAIYDQVAQQRAKAIEQSTEQRRQQKSMKEKAKLNKHFHAIQAHGQTPTGIQTPTTPQSYEIEIDNIRFRVADGGSKLIRISKDDPNTARATPKQAKVGGVTFLRSKNGNLYRSGLIKTKQNKPVKKIDEPCPRFTTTGTCVKGPQCRYVHDPNKVAICKDHLLRGNCALGEGCDLSHEPTPNRVPACVHFLRGNCTNDKCRYAHIRVNPSGPVCHAFGTLGYCEKGSDCTERHVFECPDYANHAVCRNPKCRLPHVDRAGQIRKAAAAQTGSAELGSPDLSSDDEHDEIDSDDIDSEDEIGEDLVMQSADDNGRELSQQQDFVSF</sequence>
<feature type="compositionally biased region" description="Low complexity" evidence="5">
    <location>
        <begin position="98"/>
        <end position="109"/>
    </location>
</feature>
<keyword evidence="1 4" id="KW-0479">Metal-binding</keyword>
<reference evidence="7" key="1">
    <citation type="submission" date="2020-04" db="EMBL/GenBank/DDBJ databases">
        <title>Genome Assembly and Annotation of Botryosphaeria dothidea sdau 11-99, a Latent Pathogen of Apple Fruit Ring Rot in China.</title>
        <authorList>
            <person name="Yu C."/>
            <person name="Diao Y."/>
            <person name="Lu Q."/>
            <person name="Zhao J."/>
            <person name="Cui S."/>
            <person name="Peng C."/>
            <person name="He B."/>
            <person name="Liu H."/>
        </authorList>
    </citation>
    <scope>NUCLEOTIDE SEQUENCE [LARGE SCALE GENOMIC DNA]</scope>
    <source>
        <strain evidence="7">Sdau11-99</strain>
    </source>
</reference>
<dbReference type="GO" id="GO:0005634">
    <property type="term" value="C:nucleus"/>
    <property type="evidence" value="ECO:0007669"/>
    <property type="project" value="TreeGrafter"/>
</dbReference>
<dbReference type="SMART" id="SM00356">
    <property type="entry name" value="ZnF_C3H1"/>
    <property type="match status" value="4"/>
</dbReference>
<dbReference type="Pfam" id="PF00642">
    <property type="entry name" value="zf-CCCH"/>
    <property type="match status" value="1"/>
</dbReference>
<dbReference type="GO" id="GO:0008270">
    <property type="term" value="F:zinc ion binding"/>
    <property type="evidence" value="ECO:0007669"/>
    <property type="project" value="UniProtKB-KW"/>
</dbReference>
<evidence type="ECO:0000256" key="5">
    <source>
        <dbReference type="SAM" id="MobiDB-lite"/>
    </source>
</evidence>
<evidence type="ECO:0000256" key="2">
    <source>
        <dbReference type="ARBA" id="ARBA00022771"/>
    </source>
</evidence>
<evidence type="ECO:0000256" key="1">
    <source>
        <dbReference type="ARBA" id="ARBA00022723"/>
    </source>
</evidence>
<keyword evidence="2 4" id="KW-0863">Zinc-finger</keyword>
<feature type="region of interest" description="Disordered" evidence="5">
    <location>
        <begin position="98"/>
        <end position="126"/>
    </location>
</feature>
<comment type="caution">
    <text evidence="7">The sequence shown here is derived from an EMBL/GenBank/DDBJ whole genome shotgun (WGS) entry which is preliminary data.</text>
</comment>
<dbReference type="PROSITE" id="PS50103">
    <property type="entry name" value="ZF_C3H1"/>
    <property type="match status" value="4"/>
</dbReference>
<keyword evidence="3 4" id="KW-0862">Zinc</keyword>
<evidence type="ECO:0000313" key="8">
    <source>
        <dbReference type="Proteomes" id="UP000572817"/>
    </source>
</evidence>
<feature type="zinc finger region" description="C3H1-type" evidence="4">
    <location>
        <begin position="299"/>
        <end position="322"/>
    </location>
</feature>
<dbReference type="InterPro" id="IPR000571">
    <property type="entry name" value="Znf_CCCH"/>
</dbReference>
<dbReference type="AlphaFoldDB" id="A0A8H4J1X0"/>
<feature type="zinc finger region" description="C3H1-type" evidence="4">
    <location>
        <begin position="350"/>
        <end position="378"/>
    </location>
</feature>
<feature type="compositionally biased region" description="Polar residues" evidence="5">
    <location>
        <begin position="457"/>
        <end position="467"/>
    </location>
</feature>
<accession>A0A8H4J1X0</accession>
<evidence type="ECO:0000256" key="4">
    <source>
        <dbReference type="PROSITE-ProRule" id="PRU00723"/>
    </source>
</evidence>
<dbReference type="Proteomes" id="UP000572817">
    <property type="component" value="Unassembled WGS sequence"/>
</dbReference>
<evidence type="ECO:0000256" key="3">
    <source>
        <dbReference type="ARBA" id="ARBA00022833"/>
    </source>
</evidence>
<protein>
    <submittedName>
        <fullName evidence="7">Zinc finger CCCH-type protein</fullName>
    </submittedName>
</protein>
<feature type="zinc finger region" description="C3H1-type" evidence="4">
    <location>
        <begin position="323"/>
        <end position="349"/>
    </location>
</feature>
<dbReference type="Gene3D" id="4.10.1000.10">
    <property type="entry name" value="Zinc finger, CCCH-type"/>
    <property type="match status" value="2"/>
</dbReference>
<dbReference type="PANTHER" id="PTHR46156:SF1">
    <property type="entry name" value="ZINC FINGER CCCH DOMAIN-CONTAINING PROTEIN 3"/>
    <property type="match status" value="1"/>
</dbReference>
<proteinExistence type="predicted"/>
<keyword evidence="8" id="KW-1185">Reference proteome</keyword>
<feature type="domain" description="C3H1-type" evidence="6">
    <location>
        <begin position="299"/>
        <end position="322"/>
    </location>
</feature>
<dbReference type="InterPro" id="IPR036855">
    <property type="entry name" value="Znf_CCCH_sf"/>
</dbReference>
<gene>
    <name evidence="7" type="ORF">GTA08_BOTSDO13395</name>
</gene>
<feature type="domain" description="C3H1-type" evidence="6">
    <location>
        <begin position="323"/>
        <end position="349"/>
    </location>
</feature>
<feature type="zinc finger region" description="C3H1-type" evidence="4">
    <location>
        <begin position="267"/>
        <end position="295"/>
    </location>
</feature>
<dbReference type="SUPFAM" id="SSF90229">
    <property type="entry name" value="CCCH zinc finger"/>
    <property type="match status" value="2"/>
</dbReference>
<feature type="region of interest" description="Disordered" evidence="5">
    <location>
        <begin position="18"/>
        <end position="85"/>
    </location>
</feature>
<evidence type="ECO:0000259" key="6">
    <source>
        <dbReference type="PROSITE" id="PS50103"/>
    </source>
</evidence>
<feature type="compositionally biased region" description="Acidic residues" evidence="5">
    <location>
        <begin position="423"/>
        <end position="444"/>
    </location>
</feature>
<dbReference type="OrthoDB" id="410307at2759"/>
<feature type="domain" description="C3H1-type" evidence="6">
    <location>
        <begin position="267"/>
        <end position="295"/>
    </location>
</feature>
<dbReference type="PANTHER" id="PTHR46156">
    <property type="entry name" value="CCCH ZINGC FINGER"/>
    <property type="match status" value="1"/>
</dbReference>
<name>A0A8H4J1X0_9PEZI</name>
<organism evidence="7 8">
    <name type="scientific">Botryosphaeria dothidea</name>
    <dbReference type="NCBI Taxonomy" id="55169"/>
    <lineage>
        <taxon>Eukaryota</taxon>
        <taxon>Fungi</taxon>
        <taxon>Dikarya</taxon>
        <taxon>Ascomycota</taxon>
        <taxon>Pezizomycotina</taxon>
        <taxon>Dothideomycetes</taxon>
        <taxon>Dothideomycetes incertae sedis</taxon>
        <taxon>Botryosphaeriales</taxon>
        <taxon>Botryosphaeriaceae</taxon>
        <taxon>Botryosphaeria</taxon>
    </lineage>
</organism>
<feature type="domain" description="C3H1-type" evidence="6">
    <location>
        <begin position="350"/>
        <end position="378"/>
    </location>
</feature>
<dbReference type="EMBL" id="WWBZ02000011">
    <property type="protein sequence ID" value="KAF4311219.1"/>
    <property type="molecule type" value="Genomic_DNA"/>
</dbReference>
<feature type="region of interest" description="Disordered" evidence="5">
    <location>
        <begin position="409"/>
        <end position="467"/>
    </location>
</feature>
<dbReference type="FunFam" id="4.10.1000.10:FF:000035">
    <property type="entry name" value="CCCH zinc finger protein, variant"/>
    <property type="match status" value="1"/>
</dbReference>
<evidence type="ECO:0000313" key="7">
    <source>
        <dbReference type="EMBL" id="KAF4311219.1"/>
    </source>
</evidence>